<gene>
    <name evidence="1" type="ORF">HAX54_022232</name>
</gene>
<evidence type="ECO:0000313" key="1">
    <source>
        <dbReference type="EMBL" id="MCD9638337.1"/>
    </source>
</evidence>
<dbReference type="EMBL" id="JACEIK010002676">
    <property type="protein sequence ID" value="MCD9638337.1"/>
    <property type="molecule type" value="Genomic_DNA"/>
</dbReference>
<proteinExistence type="predicted"/>
<reference evidence="1 2" key="1">
    <citation type="journal article" date="2021" name="BMC Genomics">
        <title>Datura genome reveals duplications of psychoactive alkaloid biosynthetic genes and high mutation rate following tissue culture.</title>
        <authorList>
            <person name="Rajewski A."/>
            <person name="Carter-House D."/>
            <person name="Stajich J."/>
            <person name="Litt A."/>
        </authorList>
    </citation>
    <scope>NUCLEOTIDE SEQUENCE [LARGE SCALE GENOMIC DNA]</scope>
    <source>
        <strain evidence="1">AR-01</strain>
    </source>
</reference>
<keyword evidence="2" id="KW-1185">Reference proteome</keyword>
<name>A0ABS8UVG7_DATST</name>
<sequence length="92" mass="10494">MSNSSEPPRWLRVTDIDLRDGLHDTLRPNSRWVISGHRVNPCKIIIFNPKNTFFFHSSAILFDKTPIPPSPSTCHGSNLRNFFKSSLNSLSK</sequence>
<comment type="caution">
    <text evidence="1">The sequence shown here is derived from an EMBL/GenBank/DDBJ whole genome shotgun (WGS) entry which is preliminary data.</text>
</comment>
<protein>
    <submittedName>
        <fullName evidence="1">Uncharacterized protein</fullName>
    </submittedName>
</protein>
<organism evidence="1 2">
    <name type="scientific">Datura stramonium</name>
    <name type="common">Jimsonweed</name>
    <name type="synonym">Common thornapple</name>
    <dbReference type="NCBI Taxonomy" id="4076"/>
    <lineage>
        <taxon>Eukaryota</taxon>
        <taxon>Viridiplantae</taxon>
        <taxon>Streptophyta</taxon>
        <taxon>Embryophyta</taxon>
        <taxon>Tracheophyta</taxon>
        <taxon>Spermatophyta</taxon>
        <taxon>Magnoliopsida</taxon>
        <taxon>eudicotyledons</taxon>
        <taxon>Gunneridae</taxon>
        <taxon>Pentapetalae</taxon>
        <taxon>asterids</taxon>
        <taxon>lamiids</taxon>
        <taxon>Solanales</taxon>
        <taxon>Solanaceae</taxon>
        <taxon>Solanoideae</taxon>
        <taxon>Datureae</taxon>
        <taxon>Datura</taxon>
    </lineage>
</organism>
<dbReference type="Proteomes" id="UP000823775">
    <property type="component" value="Unassembled WGS sequence"/>
</dbReference>
<evidence type="ECO:0000313" key="2">
    <source>
        <dbReference type="Proteomes" id="UP000823775"/>
    </source>
</evidence>
<accession>A0ABS8UVG7</accession>
<feature type="non-terminal residue" evidence="1">
    <location>
        <position position="92"/>
    </location>
</feature>